<sequence length="167" mass="18722">MALNDPLLSIQCIKELRVHHTYTAVPGAVCDENDQPVDLKKGFVGMRTYIVPQYTSVVAEGCPGWTLSTANKPRQDQDYLISIADRKYVYLDGASPTAYKTRVFDVHLIRGKTALRQLIDTKQISGYTENINRIRAGVDSLFLVWRSIVCVELETPPLYTGGEDDVE</sequence>
<protein>
    <submittedName>
        <fullName evidence="1">Uncharacterized protein</fullName>
    </submittedName>
</protein>
<proteinExistence type="predicted"/>
<dbReference type="EMBL" id="KV417329">
    <property type="protein sequence ID" value="KZO91080.1"/>
    <property type="molecule type" value="Genomic_DNA"/>
</dbReference>
<dbReference type="AlphaFoldDB" id="A0A167GZT6"/>
<evidence type="ECO:0000313" key="1">
    <source>
        <dbReference type="EMBL" id="KZO91080.1"/>
    </source>
</evidence>
<name>A0A167GZT6_CALVF</name>
<accession>A0A167GZT6</accession>
<evidence type="ECO:0000313" key="2">
    <source>
        <dbReference type="Proteomes" id="UP000076738"/>
    </source>
</evidence>
<reference evidence="1 2" key="1">
    <citation type="journal article" date="2016" name="Mol. Biol. Evol.">
        <title>Comparative Genomics of Early-Diverging Mushroom-Forming Fungi Provides Insights into the Origins of Lignocellulose Decay Capabilities.</title>
        <authorList>
            <person name="Nagy L.G."/>
            <person name="Riley R."/>
            <person name="Tritt A."/>
            <person name="Adam C."/>
            <person name="Daum C."/>
            <person name="Floudas D."/>
            <person name="Sun H."/>
            <person name="Yadav J.S."/>
            <person name="Pangilinan J."/>
            <person name="Larsson K.H."/>
            <person name="Matsuura K."/>
            <person name="Barry K."/>
            <person name="Labutti K."/>
            <person name="Kuo R."/>
            <person name="Ohm R.A."/>
            <person name="Bhattacharya S.S."/>
            <person name="Shirouzu T."/>
            <person name="Yoshinaga Y."/>
            <person name="Martin F.M."/>
            <person name="Grigoriev I.V."/>
            <person name="Hibbett D.S."/>
        </authorList>
    </citation>
    <scope>NUCLEOTIDE SEQUENCE [LARGE SCALE GENOMIC DNA]</scope>
    <source>
        <strain evidence="1 2">TUFC12733</strain>
    </source>
</reference>
<dbReference type="Proteomes" id="UP000076738">
    <property type="component" value="Unassembled WGS sequence"/>
</dbReference>
<gene>
    <name evidence="1" type="ORF">CALVIDRAFT_558349</name>
</gene>
<keyword evidence="2" id="KW-1185">Reference proteome</keyword>
<organism evidence="1 2">
    <name type="scientific">Calocera viscosa (strain TUFC12733)</name>
    <dbReference type="NCBI Taxonomy" id="1330018"/>
    <lineage>
        <taxon>Eukaryota</taxon>
        <taxon>Fungi</taxon>
        <taxon>Dikarya</taxon>
        <taxon>Basidiomycota</taxon>
        <taxon>Agaricomycotina</taxon>
        <taxon>Dacrymycetes</taxon>
        <taxon>Dacrymycetales</taxon>
        <taxon>Dacrymycetaceae</taxon>
        <taxon>Calocera</taxon>
    </lineage>
</organism>